<dbReference type="EMBL" id="CP126980">
    <property type="protein sequence ID" value="WIM93352.1"/>
    <property type="molecule type" value="Genomic_DNA"/>
</dbReference>
<keyword evidence="3" id="KW-1185">Reference proteome</keyword>
<dbReference type="GO" id="GO:0008168">
    <property type="term" value="F:methyltransferase activity"/>
    <property type="evidence" value="ECO:0007669"/>
    <property type="project" value="UniProtKB-KW"/>
</dbReference>
<dbReference type="Proteomes" id="UP001240150">
    <property type="component" value="Chromosome"/>
</dbReference>
<dbReference type="GO" id="GO:0032259">
    <property type="term" value="P:methylation"/>
    <property type="evidence" value="ECO:0007669"/>
    <property type="project" value="UniProtKB-KW"/>
</dbReference>
<dbReference type="Pfam" id="PF08241">
    <property type="entry name" value="Methyltransf_11"/>
    <property type="match status" value="1"/>
</dbReference>
<dbReference type="RefSeq" id="WP_284914559.1">
    <property type="nucleotide sequence ID" value="NZ_CP126980.1"/>
</dbReference>
<dbReference type="InterPro" id="IPR013216">
    <property type="entry name" value="Methyltransf_11"/>
</dbReference>
<dbReference type="Gene3D" id="3.40.50.150">
    <property type="entry name" value="Vaccinia Virus protein VP39"/>
    <property type="match status" value="1"/>
</dbReference>
<keyword evidence="2" id="KW-0489">Methyltransferase</keyword>
<protein>
    <submittedName>
        <fullName evidence="2">Methyltransferase domain-containing protein</fullName>
    </submittedName>
</protein>
<dbReference type="InterPro" id="IPR029063">
    <property type="entry name" value="SAM-dependent_MTases_sf"/>
</dbReference>
<keyword evidence="2" id="KW-0808">Transferase</keyword>
<accession>A0ABY8W781</accession>
<evidence type="ECO:0000259" key="1">
    <source>
        <dbReference type="Pfam" id="PF08241"/>
    </source>
</evidence>
<dbReference type="SUPFAM" id="SSF53335">
    <property type="entry name" value="S-adenosyl-L-methionine-dependent methyltransferases"/>
    <property type="match status" value="1"/>
</dbReference>
<sequence>MLGLDVSEPLLAMAPVRDGARYELGDAQVHPLPPGHFDVVISSFGVMFFEDPVAAFGNLRSALRAGGRLAFLCWQDALVNEVFAIPLRAFPAGEVTVADPFADPAWITGMLREAGFAGVRVTDVRESVRLGDDVRDVLAYAKRATMLRDLLDVTADRDHILAAAAAGFAARERPDGVWVEAAAYLVTATAD</sequence>
<name>A0ABY8W781_9ACTN</name>
<reference evidence="2 3" key="1">
    <citation type="submission" date="2023-06" db="EMBL/GenBank/DDBJ databases">
        <authorList>
            <person name="Yushchuk O."/>
            <person name="Binda E."/>
            <person name="Ruckert-Reed C."/>
            <person name="Fedorenko V."/>
            <person name="Kalinowski J."/>
            <person name="Marinelli F."/>
        </authorList>
    </citation>
    <scope>NUCLEOTIDE SEQUENCE [LARGE SCALE GENOMIC DNA]</scope>
    <source>
        <strain evidence="2 3">NRRL 3884</strain>
    </source>
</reference>
<dbReference type="CDD" id="cd02440">
    <property type="entry name" value="AdoMet_MTases"/>
    <property type="match status" value="1"/>
</dbReference>
<feature type="domain" description="Methyltransferase type 11" evidence="1">
    <location>
        <begin position="2"/>
        <end position="71"/>
    </location>
</feature>
<organism evidence="2 3">
    <name type="scientific">Actinoplanes oblitus</name>
    <dbReference type="NCBI Taxonomy" id="3040509"/>
    <lineage>
        <taxon>Bacteria</taxon>
        <taxon>Bacillati</taxon>
        <taxon>Actinomycetota</taxon>
        <taxon>Actinomycetes</taxon>
        <taxon>Micromonosporales</taxon>
        <taxon>Micromonosporaceae</taxon>
        <taxon>Actinoplanes</taxon>
    </lineage>
</organism>
<evidence type="ECO:0000313" key="3">
    <source>
        <dbReference type="Proteomes" id="UP001240150"/>
    </source>
</evidence>
<proteinExistence type="predicted"/>
<evidence type="ECO:0000313" key="2">
    <source>
        <dbReference type="EMBL" id="WIM93352.1"/>
    </source>
</evidence>
<gene>
    <name evidence="2" type="ORF">ACTOB_005329</name>
</gene>